<dbReference type="InterPro" id="IPR021348">
    <property type="entry name" value="DUF2963"/>
</dbReference>
<dbReference type="Pfam" id="PF11178">
    <property type="entry name" value="DUF2963"/>
    <property type="match status" value="2"/>
</dbReference>
<dbReference type="EMBL" id="CP066882">
    <property type="protein sequence ID" value="QYC31419.1"/>
    <property type="molecule type" value="Genomic_DNA"/>
</dbReference>
<reference evidence="3 4" key="1">
    <citation type="journal article" date="2021" name="Mol. Plant">
        <title>Genomic insights into the fast growth of paulownias and the formation of Paulownia witches' broom.</title>
        <authorList>
            <person name="Cao Y."/>
            <person name="Sun G."/>
            <person name="Zhai X."/>
            <person name="Xu P."/>
            <person name="Ma L."/>
            <person name="Deng M."/>
            <person name="Zhao Z."/>
            <person name="Yang H."/>
            <person name="Dong Y."/>
            <person name="Shang Z."/>
            <person name="Lv Y."/>
            <person name="Yan L."/>
            <person name="Liu H."/>
            <person name="Cao X."/>
            <person name="Li B."/>
            <person name="Wang Z."/>
            <person name="Zhao X."/>
            <person name="Yu H."/>
            <person name="Wang F."/>
            <person name="Ma W."/>
            <person name="Huang J."/>
            <person name="Fan G."/>
        </authorList>
    </citation>
    <scope>NUCLEOTIDE SEQUENCE [LARGE SCALE GENOMIC DNA]</scope>
    <source>
        <strain evidence="3 4">Zhengzhou</strain>
    </source>
</reference>
<keyword evidence="1" id="KW-0472">Membrane</keyword>
<sequence>MSSFRIGNKHYKIIPFLITTGTLLFFVFWIGGLAYKYHLETEERSKLQEVDIEAKARELNDDIYNENQKLKKENEYFKHTPYEFIRDNGEKEYYNLFTHKLVKKIDKDDAIWEYDKNNGLLLKKTDKYNNVEEYGSHGKLIKKTSFYRNDGKTLDYINEYDSQTGNIIKSENYSADGKTLDYIWIFSPQTGKLIIKSENYSADGKTIDFIREYDNKTGDETKTTYYNPDGTVKEVINC</sequence>
<evidence type="ECO:0000259" key="2">
    <source>
        <dbReference type="Pfam" id="PF11178"/>
    </source>
</evidence>
<feature type="domain" description="DUF2963" evidence="2">
    <location>
        <begin position="147"/>
        <end position="196"/>
    </location>
</feature>
<evidence type="ECO:0000313" key="3">
    <source>
        <dbReference type="EMBL" id="QYC31419.1"/>
    </source>
</evidence>
<evidence type="ECO:0000313" key="4">
    <source>
        <dbReference type="Proteomes" id="UP000825369"/>
    </source>
</evidence>
<gene>
    <name evidence="3" type="ORF">HGD80_03975</name>
</gene>
<protein>
    <submittedName>
        <fullName evidence="3">DUF2963 domain-containing protein</fullName>
    </submittedName>
</protein>
<feature type="transmembrane region" description="Helical" evidence="1">
    <location>
        <begin position="12"/>
        <end position="35"/>
    </location>
</feature>
<keyword evidence="4" id="KW-1185">Reference proteome</keyword>
<accession>A0ABX8TQ33</accession>
<dbReference type="Proteomes" id="UP000825369">
    <property type="component" value="Chromosome"/>
</dbReference>
<organism evidence="3 4">
    <name type="scientific">Paulownia witches'-broom phytoplasma</name>
    <dbReference type="NCBI Taxonomy" id="39647"/>
    <lineage>
        <taxon>Bacteria</taxon>
        <taxon>Bacillati</taxon>
        <taxon>Mycoplasmatota</taxon>
        <taxon>Mollicutes</taxon>
        <taxon>Acholeplasmatales</taxon>
        <taxon>Acholeplasmataceae</taxon>
        <taxon>Candidatus Phytoplasma</taxon>
        <taxon>16SrI (Aster yellows group)</taxon>
    </lineage>
</organism>
<keyword evidence="1" id="KW-0812">Transmembrane</keyword>
<evidence type="ECO:0000256" key="1">
    <source>
        <dbReference type="SAM" id="Phobius"/>
    </source>
</evidence>
<name>A0ABX8TQ33_9MOLU</name>
<proteinExistence type="predicted"/>
<feature type="domain" description="DUF2963" evidence="2">
    <location>
        <begin position="200"/>
        <end position="237"/>
    </location>
</feature>
<keyword evidence="1" id="KW-1133">Transmembrane helix</keyword>